<sequence>MRVYNMIRFSNFDTGPHRLLASHRGVRKPRLSVGFRYIRSLKATRGTNNVHASESQPKKSEPVPLARSQFHNQAKQIPHDAMTPAIACQNETTNKGIVNT</sequence>
<organism evidence="1 2">
    <name type="scientific">Helianthus annuus</name>
    <name type="common">Common sunflower</name>
    <dbReference type="NCBI Taxonomy" id="4232"/>
    <lineage>
        <taxon>Eukaryota</taxon>
        <taxon>Viridiplantae</taxon>
        <taxon>Streptophyta</taxon>
        <taxon>Embryophyta</taxon>
        <taxon>Tracheophyta</taxon>
        <taxon>Spermatophyta</taxon>
        <taxon>Magnoliopsida</taxon>
        <taxon>eudicotyledons</taxon>
        <taxon>Gunneridae</taxon>
        <taxon>Pentapetalae</taxon>
        <taxon>asterids</taxon>
        <taxon>campanulids</taxon>
        <taxon>Asterales</taxon>
        <taxon>Asteraceae</taxon>
        <taxon>Asteroideae</taxon>
        <taxon>Heliantheae alliance</taxon>
        <taxon>Heliantheae</taxon>
        <taxon>Helianthus</taxon>
    </lineage>
</organism>
<dbReference type="InParanoid" id="A0A251SNZ8"/>
<reference evidence="2" key="1">
    <citation type="journal article" date="2017" name="Nature">
        <title>The sunflower genome provides insights into oil metabolism, flowering and Asterid evolution.</title>
        <authorList>
            <person name="Badouin H."/>
            <person name="Gouzy J."/>
            <person name="Grassa C.J."/>
            <person name="Murat F."/>
            <person name="Staton S.E."/>
            <person name="Cottret L."/>
            <person name="Lelandais-Briere C."/>
            <person name="Owens G.L."/>
            <person name="Carrere S."/>
            <person name="Mayjonade B."/>
            <person name="Legrand L."/>
            <person name="Gill N."/>
            <person name="Kane N.C."/>
            <person name="Bowers J.E."/>
            <person name="Hubner S."/>
            <person name="Bellec A."/>
            <person name="Berard A."/>
            <person name="Berges H."/>
            <person name="Blanchet N."/>
            <person name="Boniface M.C."/>
            <person name="Brunel D."/>
            <person name="Catrice O."/>
            <person name="Chaidir N."/>
            <person name="Claudel C."/>
            <person name="Donnadieu C."/>
            <person name="Faraut T."/>
            <person name="Fievet G."/>
            <person name="Helmstetter N."/>
            <person name="King M."/>
            <person name="Knapp S.J."/>
            <person name="Lai Z."/>
            <person name="Le Paslier M.C."/>
            <person name="Lippi Y."/>
            <person name="Lorenzon L."/>
            <person name="Mandel J.R."/>
            <person name="Marage G."/>
            <person name="Marchand G."/>
            <person name="Marquand E."/>
            <person name="Bret-Mestries E."/>
            <person name="Morien E."/>
            <person name="Nambeesan S."/>
            <person name="Nguyen T."/>
            <person name="Pegot-Espagnet P."/>
            <person name="Pouilly N."/>
            <person name="Raftis F."/>
            <person name="Sallet E."/>
            <person name="Schiex T."/>
            <person name="Thomas J."/>
            <person name="Vandecasteele C."/>
            <person name="Vares D."/>
            <person name="Vear F."/>
            <person name="Vautrin S."/>
            <person name="Crespi M."/>
            <person name="Mangin B."/>
            <person name="Burke J.M."/>
            <person name="Salse J."/>
            <person name="Munos S."/>
            <person name="Vincourt P."/>
            <person name="Rieseberg L.H."/>
            <person name="Langlade N.B."/>
        </authorList>
    </citation>
    <scope>NUCLEOTIDE SEQUENCE [LARGE SCALE GENOMIC DNA]</scope>
    <source>
        <strain evidence="2">cv. SF193</strain>
    </source>
</reference>
<proteinExistence type="predicted"/>
<gene>
    <name evidence="1" type="ORF">HannXRQ_Chr13g0392571</name>
</gene>
<evidence type="ECO:0000313" key="1">
    <source>
        <dbReference type="EMBL" id="OTG00575.1"/>
    </source>
</evidence>
<name>A0A251SNZ8_HELAN</name>
<protein>
    <submittedName>
        <fullName evidence="1">Uncharacterized protein</fullName>
    </submittedName>
</protein>
<evidence type="ECO:0000313" key="2">
    <source>
        <dbReference type="Proteomes" id="UP000215914"/>
    </source>
</evidence>
<keyword evidence="2" id="KW-1185">Reference proteome</keyword>
<dbReference type="AlphaFoldDB" id="A0A251SNZ8"/>
<dbReference type="EMBL" id="CM007902">
    <property type="protein sequence ID" value="OTG00575.1"/>
    <property type="molecule type" value="Genomic_DNA"/>
</dbReference>
<dbReference type="Proteomes" id="UP000215914">
    <property type="component" value="Chromosome 13"/>
</dbReference>
<accession>A0A251SNZ8</accession>